<dbReference type="EMBL" id="LUUK01000021">
    <property type="protein sequence ID" value="OAI27328.1"/>
    <property type="molecule type" value="Genomic_DNA"/>
</dbReference>
<dbReference type="AlphaFoldDB" id="A0A177PAG9"/>
<accession>A0A177PAG9</accession>
<keyword evidence="2" id="KW-1185">Reference proteome</keyword>
<name>A0A177PAG9_9GAMM</name>
<evidence type="ECO:0000313" key="2">
    <source>
        <dbReference type="Proteomes" id="UP000077628"/>
    </source>
</evidence>
<organism evidence="1 2">
    <name type="scientific">Methylomonas koyamae</name>
    <dbReference type="NCBI Taxonomy" id="702114"/>
    <lineage>
        <taxon>Bacteria</taxon>
        <taxon>Pseudomonadati</taxon>
        <taxon>Pseudomonadota</taxon>
        <taxon>Gammaproteobacteria</taxon>
        <taxon>Methylococcales</taxon>
        <taxon>Methylococcaceae</taxon>
        <taxon>Methylomonas</taxon>
    </lineage>
</organism>
<reference evidence="2" key="1">
    <citation type="submission" date="2016-03" db="EMBL/GenBank/DDBJ databases">
        <authorList>
            <person name="Heylen K."/>
            <person name="De Vos P."/>
            <person name="Vekeman B."/>
        </authorList>
    </citation>
    <scope>NUCLEOTIDE SEQUENCE [LARGE SCALE GENOMIC DNA]</scope>
    <source>
        <strain evidence="2">R-45383</strain>
    </source>
</reference>
<protein>
    <submittedName>
        <fullName evidence="1">Uncharacterized protein</fullName>
    </submittedName>
</protein>
<sequence>MHLGSAVGFRTDANKGLALNDNDYLLDDKKHIVSIRLNNFDRIAVRSTAARLFVRESELYRFAVYHLLHRLHKLHDDTCVGSDLLPLFLEFKDEINSQLGLNKHQLFKIFNSRTPDPNKFVAMADIELLLLPLHAVRQRLQQMPDAAAQRQPDTYAWLFAYLREKYHFRDGEIPAPRPVEGDPDDGAVD</sequence>
<comment type="caution">
    <text evidence="1">The sequence shown here is derived from an EMBL/GenBank/DDBJ whole genome shotgun (WGS) entry which is preliminary data.</text>
</comment>
<dbReference type="Proteomes" id="UP000077628">
    <property type="component" value="Unassembled WGS sequence"/>
</dbReference>
<gene>
    <name evidence="1" type="ORF">A1355_18240</name>
</gene>
<proteinExistence type="predicted"/>
<evidence type="ECO:0000313" key="1">
    <source>
        <dbReference type="EMBL" id="OAI27328.1"/>
    </source>
</evidence>